<sequence length="268" mass="30462">MDCSETSYKCSACKDTGYIIKKWEGAGLAEECKCQEMVRLMKRFNSAMIPEEFKRSTLDDYKATTEVQEKMKNAAIAYLEEFGQIAYDNQGREKGHSLGYIAIVGDQKLNKLTGAQKAETKRKYNNYGLGKTHLLVAISKRLLKRGQKVLMVSDIALMDELMMNKRENMDAFNKRMHDLCTIPVLVWDELGKSAPTEAKKSTYFHIINERYKQRLPILFSSNEDHETLEDRIGGASISRILGMSYGRMYNVSGPDYRLTGGKSSERSA</sequence>
<evidence type="ECO:0000313" key="2">
    <source>
        <dbReference type="EMBL" id="MBD1373768.1"/>
    </source>
</evidence>
<evidence type="ECO:0000259" key="1">
    <source>
        <dbReference type="Pfam" id="PF01695"/>
    </source>
</evidence>
<evidence type="ECO:0000313" key="3">
    <source>
        <dbReference type="Proteomes" id="UP000661691"/>
    </source>
</evidence>
<proteinExistence type="predicted"/>
<dbReference type="EMBL" id="JACXAH010000037">
    <property type="protein sequence ID" value="MBD1373768.1"/>
    <property type="molecule type" value="Genomic_DNA"/>
</dbReference>
<dbReference type="SUPFAM" id="SSF52540">
    <property type="entry name" value="P-loop containing nucleoside triphosphate hydrolases"/>
    <property type="match status" value="1"/>
</dbReference>
<feature type="domain" description="IstB-like ATP-binding" evidence="1">
    <location>
        <begin position="127"/>
        <end position="227"/>
    </location>
</feature>
<dbReference type="Pfam" id="PF01695">
    <property type="entry name" value="IstB_IS21"/>
    <property type="match status" value="1"/>
</dbReference>
<gene>
    <name evidence="2" type="ORF">IC620_15590</name>
</gene>
<dbReference type="GO" id="GO:0006260">
    <property type="term" value="P:DNA replication"/>
    <property type="evidence" value="ECO:0007669"/>
    <property type="project" value="TreeGrafter"/>
</dbReference>
<comment type="caution">
    <text evidence="2">The sequence shown here is derived from an EMBL/GenBank/DDBJ whole genome shotgun (WGS) entry which is preliminary data.</text>
</comment>
<organism evidence="2 3">
    <name type="scientific">Polycladospora coralii</name>
    <dbReference type="NCBI Taxonomy" id="2771432"/>
    <lineage>
        <taxon>Bacteria</taxon>
        <taxon>Bacillati</taxon>
        <taxon>Bacillota</taxon>
        <taxon>Bacilli</taxon>
        <taxon>Bacillales</taxon>
        <taxon>Thermoactinomycetaceae</taxon>
        <taxon>Polycladospora</taxon>
    </lineage>
</organism>
<name>A0A926RV45_9BACL</name>
<keyword evidence="2" id="KW-0547">Nucleotide-binding</keyword>
<reference evidence="2" key="1">
    <citation type="submission" date="2020-09" db="EMBL/GenBank/DDBJ databases">
        <title>A novel bacterium of genus Hazenella, isolated from South China Sea.</title>
        <authorList>
            <person name="Huang H."/>
            <person name="Mo K."/>
            <person name="Hu Y."/>
        </authorList>
    </citation>
    <scope>NUCLEOTIDE SEQUENCE</scope>
    <source>
        <strain evidence="2">IB182357</strain>
    </source>
</reference>
<keyword evidence="2" id="KW-0067">ATP-binding</keyword>
<protein>
    <submittedName>
        <fullName evidence="2">ATP-binding protein</fullName>
    </submittedName>
</protein>
<dbReference type="PANTHER" id="PTHR30050">
    <property type="entry name" value="CHROMOSOMAL REPLICATION INITIATOR PROTEIN DNAA"/>
    <property type="match status" value="1"/>
</dbReference>
<accession>A0A926RV45</accession>
<dbReference type="GO" id="GO:0005524">
    <property type="term" value="F:ATP binding"/>
    <property type="evidence" value="ECO:0007669"/>
    <property type="project" value="UniProtKB-KW"/>
</dbReference>
<dbReference type="InterPro" id="IPR002611">
    <property type="entry name" value="IstB_ATP-bd"/>
</dbReference>
<dbReference type="RefSeq" id="WP_191142763.1">
    <property type="nucleotide sequence ID" value="NZ_JACXAH010000037.1"/>
</dbReference>
<keyword evidence="3" id="KW-1185">Reference proteome</keyword>
<dbReference type="InterPro" id="IPR027417">
    <property type="entry name" value="P-loop_NTPase"/>
</dbReference>
<dbReference type="AlphaFoldDB" id="A0A926RV45"/>
<dbReference type="Gene3D" id="3.40.50.300">
    <property type="entry name" value="P-loop containing nucleotide triphosphate hydrolases"/>
    <property type="match status" value="1"/>
</dbReference>
<dbReference type="PANTHER" id="PTHR30050:SF4">
    <property type="entry name" value="ATP-BINDING PROTEIN RV3427C IN INSERTION SEQUENCE-RELATED"/>
    <property type="match status" value="1"/>
</dbReference>
<dbReference type="Proteomes" id="UP000661691">
    <property type="component" value="Unassembled WGS sequence"/>
</dbReference>